<evidence type="ECO:0000256" key="4">
    <source>
        <dbReference type="ARBA" id="ARBA00023136"/>
    </source>
</evidence>
<evidence type="ECO:0008006" key="9">
    <source>
        <dbReference type="Google" id="ProtNLM"/>
    </source>
</evidence>
<dbReference type="OMA" id="FCALWDL"/>
<evidence type="ECO:0000256" key="1">
    <source>
        <dbReference type="ARBA" id="ARBA00007387"/>
    </source>
</evidence>
<dbReference type="PANTHER" id="PTHR12265">
    <property type="entry name" value="TRANSMEMBRANE PROTEIN 53"/>
    <property type="match status" value="1"/>
</dbReference>
<dbReference type="Pfam" id="PF05705">
    <property type="entry name" value="DUF829"/>
    <property type="match status" value="1"/>
</dbReference>
<dbReference type="InterPro" id="IPR029058">
    <property type="entry name" value="AB_hydrolase_fold"/>
</dbReference>
<evidence type="ECO:0000256" key="5">
    <source>
        <dbReference type="ARBA" id="ARBA00023242"/>
    </source>
</evidence>
<evidence type="ECO:0000313" key="8">
    <source>
        <dbReference type="Proteomes" id="UP000007110"/>
    </source>
</evidence>
<sequence>MADELEYHVTFPTKFSTCTRAQRRSAGAEAAAATGDVESIERSSPDKEPVIFLLGWCGADDKDLAKYSAIYQSEGFVTIRYVLPGEYLFEGKLGGVNFIAVKVLEAFFDLGLEENPIFFHLFSNGGGYIYRAISELLNGRDPGVFAALKICGVIWDSAPCRPTFWSELQAYCLFSSDRQSQPWYMSYLKIAPSWLWLMFKHTVFPNFWEATSLMNSYIPAIANDKMPCPQLFIYSKADCITWYKDIQDIITKRRKQGCDITEAFWEDTDHLEHLAKHHDEYVDACLDLVLRGIDCFESDV</sequence>
<accession>A0A7M7HPI0</accession>
<dbReference type="GeneID" id="580298"/>
<keyword evidence="4" id="KW-0472">Membrane</keyword>
<reference evidence="7" key="2">
    <citation type="submission" date="2021-01" db="UniProtKB">
        <authorList>
            <consortium name="EnsemblMetazoa"/>
        </authorList>
    </citation>
    <scope>IDENTIFICATION</scope>
</reference>
<dbReference type="PANTHER" id="PTHR12265:SF30">
    <property type="entry name" value="TRANSMEMBRANE PROTEIN 53"/>
    <property type="match status" value="1"/>
</dbReference>
<name>A0A7M7HPI0_STRPU</name>
<dbReference type="AlphaFoldDB" id="A0A7M7HPI0"/>
<dbReference type="Gene3D" id="3.40.50.1820">
    <property type="entry name" value="alpha/beta hydrolase"/>
    <property type="match status" value="1"/>
</dbReference>
<proteinExistence type="inferred from homology"/>
<protein>
    <recommendedName>
        <fullName evidence="9">Transmembrane protein 53</fullName>
    </recommendedName>
</protein>
<keyword evidence="2" id="KW-0812">Transmembrane</keyword>
<dbReference type="Proteomes" id="UP000007110">
    <property type="component" value="Unassembled WGS sequence"/>
</dbReference>
<dbReference type="KEGG" id="spu:580298"/>
<evidence type="ECO:0000256" key="3">
    <source>
        <dbReference type="ARBA" id="ARBA00022989"/>
    </source>
</evidence>
<evidence type="ECO:0000313" key="7">
    <source>
        <dbReference type="EnsemblMetazoa" id="XP_011679418"/>
    </source>
</evidence>
<keyword evidence="5" id="KW-0539">Nucleus</keyword>
<keyword evidence="3" id="KW-1133">Transmembrane helix</keyword>
<dbReference type="EnsemblMetazoa" id="XM_011681116">
    <property type="protein sequence ID" value="XP_011679418"/>
    <property type="gene ID" value="LOC580298"/>
</dbReference>
<evidence type="ECO:0000256" key="6">
    <source>
        <dbReference type="ARBA" id="ARBA00034303"/>
    </source>
</evidence>
<organism evidence="7 8">
    <name type="scientific">Strongylocentrotus purpuratus</name>
    <name type="common">Purple sea urchin</name>
    <dbReference type="NCBI Taxonomy" id="7668"/>
    <lineage>
        <taxon>Eukaryota</taxon>
        <taxon>Metazoa</taxon>
        <taxon>Echinodermata</taxon>
        <taxon>Eleutherozoa</taxon>
        <taxon>Echinozoa</taxon>
        <taxon>Echinoidea</taxon>
        <taxon>Euechinoidea</taxon>
        <taxon>Echinacea</taxon>
        <taxon>Camarodonta</taxon>
        <taxon>Echinidea</taxon>
        <taxon>Strongylocentrotidae</taxon>
        <taxon>Strongylocentrotus</taxon>
    </lineage>
</organism>
<dbReference type="GO" id="GO:0005640">
    <property type="term" value="C:nuclear outer membrane"/>
    <property type="evidence" value="ECO:0007669"/>
    <property type="project" value="UniProtKB-SubCell"/>
</dbReference>
<reference evidence="8" key="1">
    <citation type="submission" date="2015-02" db="EMBL/GenBank/DDBJ databases">
        <title>Genome sequencing for Strongylocentrotus purpuratus.</title>
        <authorList>
            <person name="Murali S."/>
            <person name="Liu Y."/>
            <person name="Vee V."/>
            <person name="English A."/>
            <person name="Wang M."/>
            <person name="Skinner E."/>
            <person name="Han Y."/>
            <person name="Muzny D.M."/>
            <person name="Worley K.C."/>
            <person name="Gibbs R.A."/>
        </authorList>
    </citation>
    <scope>NUCLEOTIDE SEQUENCE</scope>
</reference>
<keyword evidence="8" id="KW-1185">Reference proteome</keyword>
<dbReference type="RefSeq" id="XP_011679418.1">
    <property type="nucleotide sequence ID" value="XM_011681116.2"/>
</dbReference>
<comment type="subcellular location">
    <subcellularLocation>
        <location evidence="6">Nucleus outer membrane</location>
        <topology evidence="6">Single-pass membrane protein</topology>
    </subcellularLocation>
</comment>
<dbReference type="FunCoup" id="A0A7M7HPI0">
    <property type="interactions" value="462"/>
</dbReference>
<dbReference type="InParanoid" id="A0A7M7HPI0"/>
<dbReference type="SUPFAM" id="SSF53474">
    <property type="entry name" value="alpha/beta-Hydrolases"/>
    <property type="match status" value="1"/>
</dbReference>
<evidence type="ECO:0000256" key="2">
    <source>
        <dbReference type="ARBA" id="ARBA00022692"/>
    </source>
</evidence>
<dbReference type="InterPro" id="IPR008547">
    <property type="entry name" value="DUF829_TMEM53"/>
</dbReference>
<dbReference type="OrthoDB" id="77878at2759"/>
<comment type="similarity">
    <text evidence="1">Belongs to the TMEM53 family.</text>
</comment>